<evidence type="ECO:0000313" key="3">
    <source>
        <dbReference type="Proteomes" id="UP000239446"/>
    </source>
</evidence>
<name>A0A2S6G894_9GAMM</name>
<dbReference type="InterPro" id="IPR016053">
    <property type="entry name" value="Haem_Oase-like"/>
</dbReference>
<proteinExistence type="predicted"/>
<accession>A0A2S6G894</accession>
<sequence length="200" mass="22540">MKYLPLLKEATQRQHRQLEALPVMRQLLAPDFSIDEYRSLLQCQYGLYAHLEGMMAPFLGTLPRETFHWHWFTASSRLASDLRAMGDQPVVPASLSFPFQMSARSQALGCCYVLLGAGFGARMIAPKLAQSLGPDTPMSFYQDGQPHLKPLWRQLENLLDAASEDGAIQESINAARDTFALFFRAFQGLSHSEHREVLPQ</sequence>
<dbReference type="InterPro" id="IPR016084">
    <property type="entry name" value="Haem_Oase-like_multi-hlx"/>
</dbReference>
<dbReference type="EMBL" id="PTIU01000005">
    <property type="protein sequence ID" value="PPK55440.1"/>
    <property type="molecule type" value="Genomic_DNA"/>
</dbReference>
<reference evidence="2 3" key="2">
    <citation type="submission" date="2018-02" db="EMBL/GenBank/DDBJ databases">
        <title>Subsurface microbial communities from deep shales in Ohio and West Virginia, USA.</title>
        <authorList>
            <person name="Wrighton K."/>
        </authorList>
    </citation>
    <scope>NUCLEOTIDE SEQUENCE [LARGE SCALE GENOMIC DNA]</scope>
    <source>
        <strain evidence="2 3">UTICA-S1B9</strain>
    </source>
</reference>
<dbReference type="GO" id="GO:0004392">
    <property type="term" value="F:heme oxygenase (decyclizing) activity"/>
    <property type="evidence" value="ECO:0007669"/>
    <property type="project" value="InterPro"/>
</dbReference>
<evidence type="ECO:0000313" key="2">
    <source>
        <dbReference type="EMBL" id="PPK55440.1"/>
    </source>
</evidence>
<dbReference type="GO" id="GO:0006788">
    <property type="term" value="P:heme oxidation"/>
    <property type="evidence" value="ECO:0007669"/>
    <property type="project" value="InterPro"/>
</dbReference>
<dbReference type="Gene3D" id="1.20.910.10">
    <property type="entry name" value="Heme oxygenase-like"/>
    <property type="match status" value="1"/>
</dbReference>
<evidence type="ECO:0000313" key="4">
    <source>
        <dbReference type="Proteomes" id="UP000239648"/>
    </source>
</evidence>
<protein>
    <submittedName>
        <fullName evidence="2">Heme oxygenase</fullName>
    </submittedName>
</protein>
<keyword evidence="4" id="KW-1185">Reference proteome</keyword>
<comment type="caution">
    <text evidence="2">The sequence shown here is derived from an EMBL/GenBank/DDBJ whole genome shotgun (WGS) entry which is preliminary data.</text>
</comment>
<dbReference type="CDD" id="cd19166">
    <property type="entry name" value="HemeO-bac"/>
    <property type="match status" value="1"/>
</dbReference>
<dbReference type="Proteomes" id="UP000239446">
    <property type="component" value="Unassembled WGS sequence"/>
</dbReference>
<reference evidence="1 4" key="1">
    <citation type="submission" date="2018-02" db="EMBL/GenBank/DDBJ databases">
        <title>Deep subsurface shale carbon reservoir microbial communities from Ohio and West Virginia, USA.</title>
        <authorList>
            <person name="Wrighton K."/>
        </authorList>
    </citation>
    <scope>NUCLEOTIDE SEQUENCE [LARGE SCALE GENOMIC DNA]</scope>
    <source>
        <strain evidence="1 4">UTICA-S1B6</strain>
    </source>
</reference>
<dbReference type="SUPFAM" id="SSF48613">
    <property type="entry name" value="Heme oxygenase-like"/>
    <property type="match status" value="1"/>
</dbReference>
<evidence type="ECO:0000313" key="1">
    <source>
        <dbReference type="EMBL" id="PPK52468.1"/>
    </source>
</evidence>
<dbReference type="Proteomes" id="UP000239648">
    <property type="component" value="Unassembled WGS sequence"/>
</dbReference>
<dbReference type="Pfam" id="PF01126">
    <property type="entry name" value="Heme_oxygenase"/>
    <property type="match status" value="1"/>
</dbReference>
<dbReference type="AlphaFoldDB" id="A0A2S6G894"/>
<dbReference type="RefSeq" id="WP_181049640.1">
    <property type="nucleotide sequence ID" value="NZ_PTIT01000005.1"/>
</dbReference>
<dbReference type="EMBL" id="PTIT01000005">
    <property type="protein sequence ID" value="PPK52468.1"/>
    <property type="molecule type" value="Genomic_DNA"/>
</dbReference>
<gene>
    <name evidence="2" type="ORF">B0H24_100521</name>
    <name evidence="1" type="ORF">BY455_10521</name>
</gene>
<organism evidence="2 3">
    <name type="scientific">Marinobacter persicus</name>
    <dbReference type="NCBI Taxonomy" id="930118"/>
    <lineage>
        <taxon>Bacteria</taxon>
        <taxon>Pseudomonadati</taxon>
        <taxon>Pseudomonadota</taxon>
        <taxon>Gammaproteobacteria</taxon>
        <taxon>Pseudomonadales</taxon>
        <taxon>Marinobacteraceae</taxon>
        <taxon>Marinobacter</taxon>
    </lineage>
</organism>